<keyword evidence="1" id="KW-0732">Signal</keyword>
<keyword evidence="3" id="KW-1185">Reference proteome</keyword>
<evidence type="ECO:0000313" key="2">
    <source>
        <dbReference type="EMBL" id="SHG79182.1"/>
    </source>
</evidence>
<dbReference type="EMBL" id="FQWS01000001">
    <property type="protein sequence ID" value="SHG79182.1"/>
    <property type="molecule type" value="Genomic_DNA"/>
</dbReference>
<dbReference type="AlphaFoldDB" id="A0A1M5MQ34"/>
<evidence type="ECO:0000313" key="3">
    <source>
        <dbReference type="Proteomes" id="UP000184522"/>
    </source>
</evidence>
<gene>
    <name evidence="2" type="ORF">SAMN05444148_0955</name>
</gene>
<reference evidence="3" key="1">
    <citation type="submission" date="2016-11" db="EMBL/GenBank/DDBJ databases">
        <authorList>
            <person name="Varghese N."/>
            <person name="Submissions S."/>
        </authorList>
    </citation>
    <scope>NUCLEOTIDE SEQUENCE [LARGE SCALE GENOMIC DNA]</scope>
    <source>
        <strain evidence="3">DSM 25330</strain>
    </source>
</reference>
<protein>
    <recommendedName>
        <fullName evidence="4">Lipoprotein</fullName>
    </recommendedName>
</protein>
<evidence type="ECO:0000256" key="1">
    <source>
        <dbReference type="SAM" id="SignalP"/>
    </source>
</evidence>
<feature type="chain" id="PRO_5012928876" description="Lipoprotein" evidence="1">
    <location>
        <begin position="25"/>
        <end position="163"/>
    </location>
</feature>
<organism evidence="2 3">
    <name type="scientific">Winogradskyella jejuensis</name>
    <dbReference type="NCBI Taxonomy" id="1089305"/>
    <lineage>
        <taxon>Bacteria</taxon>
        <taxon>Pseudomonadati</taxon>
        <taxon>Bacteroidota</taxon>
        <taxon>Flavobacteriia</taxon>
        <taxon>Flavobacteriales</taxon>
        <taxon>Flavobacteriaceae</taxon>
        <taxon>Winogradskyella</taxon>
    </lineage>
</organism>
<dbReference type="Proteomes" id="UP000184522">
    <property type="component" value="Unassembled WGS sequence"/>
</dbReference>
<proteinExistence type="predicted"/>
<accession>A0A1M5MQ34</accession>
<feature type="signal peptide" evidence="1">
    <location>
        <begin position="1"/>
        <end position="24"/>
    </location>
</feature>
<evidence type="ECO:0008006" key="4">
    <source>
        <dbReference type="Google" id="ProtNLM"/>
    </source>
</evidence>
<dbReference type="STRING" id="1089305.SAMN05444148_0955"/>
<name>A0A1M5MQ34_9FLAO</name>
<sequence>MKFIKSTFQLFCLALLSVSFSQCATTMKLQKKAPTTFGDVYCQNWVAGVQGGGSGTNIFIEIKDENIVLDSVHFRGKTVKLETKPANPQLFIGRLKSEGNTNQYEVVSTSDQKEQMEDFPFRLENDECVVSYKENGKIKYFKLIDIKEKPIEALPLSAPSNKN</sequence>